<dbReference type="Gene3D" id="3.10.100.10">
    <property type="entry name" value="Mannose-Binding Protein A, subunit A"/>
    <property type="match status" value="5"/>
</dbReference>
<dbReference type="AlphaFoldDB" id="A0AAW0Q4N7"/>
<dbReference type="Proteomes" id="UP001460270">
    <property type="component" value="Unassembled WGS sequence"/>
</dbReference>
<feature type="domain" description="C-type lectin" evidence="2">
    <location>
        <begin position="28"/>
        <end position="146"/>
    </location>
</feature>
<dbReference type="InterPro" id="IPR001304">
    <property type="entry name" value="C-type_lectin-like"/>
</dbReference>
<dbReference type="FunFam" id="3.10.100.10:FF:000025">
    <property type="entry name" value="Mannose receptor C-type 1"/>
    <property type="match status" value="1"/>
</dbReference>
<keyword evidence="4" id="KW-1185">Reference proteome</keyword>
<dbReference type="SMART" id="SM00034">
    <property type="entry name" value="CLECT"/>
    <property type="match status" value="5"/>
</dbReference>
<accession>A0AAW0Q4N7</accession>
<feature type="region of interest" description="Disordered" evidence="1">
    <location>
        <begin position="691"/>
        <end position="720"/>
    </location>
</feature>
<comment type="caution">
    <text evidence="3">The sequence shown here is derived from an EMBL/GenBank/DDBJ whole genome shotgun (WGS) entry which is preliminary data.</text>
</comment>
<dbReference type="CDD" id="cd00037">
    <property type="entry name" value="CLECT"/>
    <property type="match status" value="4"/>
</dbReference>
<evidence type="ECO:0000259" key="2">
    <source>
        <dbReference type="PROSITE" id="PS50041"/>
    </source>
</evidence>
<feature type="domain" description="C-type lectin" evidence="2">
    <location>
        <begin position="576"/>
        <end position="688"/>
    </location>
</feature>
<evidence type="ECO:0000313" key="3">
    <source>
        <dbReference type="EMBL" id="KAK7944579.1"/>
    </source>
</evidence>
<feature type="domain" description="C-type lectin" evidence="2">
    <location>
        <begin position="464"/>
        <end position="573"/>
    </location>
</feature>
<dbReference type="Pfam" id="PF00059">
    <property type="entry name" value="Lectin_C"/>
    <property type="match status" value="5"/>
</dbReference>
<dbReference type="InterPro" id="IPR016186">
    <property type="entry name" value="C-type_lectin-like/link_sf"/>
</dbReference>
<dbReference type="InterPro" id="IPR016187">
    <property type="entry name" value="CTDL_fold"/>
</dbReference>
<organism evidence="3 4">
    <name type="scientific">Mugilogobius chulae</name>
    <name type="common">yellowstripe goby</name>
    <dbReference type="NCBI Taxonomy" id="88201"/>
    <lineage>
        <taxon>Eukaryota</taxon>
        <taxon>Metazoa</taxon>
        <taxon>Chordata</taxon>
        <taxon>Craniata</taxon>
        <taxon>Vertebrata</taxon>
        <taxon>Euteleostomi</taxon>
        <taxon>Actinopterygii</taxon>
        <taxon>Neopterygii</taxon>
        <taxon>Teleostei</taxon>
        <taxon>Neoteleostei</taxon>
        <taxon>Acanthomorphata</taxon>
        <taxon>Gobiaria</taxon>
        <taxon>Gobiiformes</taxon>
        <taxon>Gobioidei</taxon>
        <taxon>Gobiidae</taxon>
        <taxon>Gobionellinae</taxon>
        <taxon>Mugilogobius</taxon>
    </lineage>
</organism>
<feature type="domain" description="C-type lectin" evidence="2">
    <location>
        <begin position="316"/>
        <end position="442"/>
    </location>
</feature>
<evidence type="ECO:0000313" key="4">
    <source>
        <dbReference type="Proteomes" id="UP001460270"/>
    </source>
</evidence>
<protein>
    <recommendedName>
        <fullName evidence="2">C-type lectin domain-containing protein</fullName>
    </recommendedName>
</protein>
<dbReference type="FunFam" id="3.10.100.10:FF:000014">
    <property type="entry name" value="Macrophage mannose receptor 1"/>
    <property type="match status" value="1"/>
</dbReference>
<sequence>MAEGAVVTQPPPTVSPPKCPEGWNKIANRNYCSKFFTGPRADEKTWFEARDYCRDIGGDLLSIHSAEELRVARHGKAWIGLHVADANTGYVWSDGSPVNFQHWQDGEPNNFNNAESCAEFKIYHLDDNGGSWNDANCESYNDWLCQIQAGVTPRPPRNNTVQEFNTTADGWLEWRGNHYYINRASMSMEEARRFCQQRHGELVTITSRAENVFIWKQISRSYGRYYIGLSVDYDGSFWWMSNTPVEFLSWDHKQPKENSINDNCVIMSYYMGFWSNCNCGEELKSICKRSASAPVNTTVAPTTAPVGGCPTAWQQFNSKCYTIINNRKMTWEDARKQCITMGGNLASIPARNVQAFLTTRMAEATSTDLWIGLNSINQDEFYWTDGKSRRYTNWGYAKNKRRPGSFYQRWNEEDCVIMSSSPMGFGKWMMKSCNDTNGFICIRDLDKSLQSKPNPIPLNAYVSLANDSIKVVTQNLTWAQAKANCEKDQANLASLRNEWTQAFVELMAITLKTPLWVGLNKDETKGFYRYIDGWSMNFANWGEDDRCGPTDSSDYPGVCPEETEVEYRQTYSWIPYKGHCYLFVPEEVEWADAGSSCARHGGMLASIGDPDEQKFIETNVKVFKDAHSSFWVGLFKSHRGTWQWLDKTVMDYTNWGQEQPRADYGEIESATGNWTTGRRWHDRAYICETPKVMPSDVGKAEPQGPPERRSRTHNSLASFS</sequence>
<dbReference type="PROSITE" id="PS50041">
    <property type="entry name" value="C_TYPE_LECTIN_2"/>
    <property type="match status" value="5"/>
</dbReference>
<dbReference type="SUPFAM" id="SSF56436">
    <property type="entry name" value="C-type lectin-like"/>
    <property type="match status" value="5"/>
</dbReference>
<feature type="domain" description="C-type lectin" evidence="2">
    <location>
        <begin position="174"/>
        <end position="288"/>
    </location>
</feature>
<proteinExistence type="predicted"/>
<evidence type="ECO:0000256" key="1">
    <source>
        <dbReference type="SAM" id="MobiDB-lite"/>
    </source>
</evidence>
<reference evidence="4" key="1">
    <citation type="submission" date="2024-04" db="EMBL/GenBank/DDBJ databases">
        <title>Salinicola lusitanus LLJ914,a marine bacterium isolated from the Okinawa Trough.</title>
        <authorList>
            <person name="Li J."/>
        </authorList>
    </citation>
    <scope>NUCLEOTIDE SEQUENCE [LARGE SCALE GENOMIC DNA]</scope>
</reference>
<dbReference type="EMBL" id="JBBPFD010000001">
    <property type="protein sequence ID" value="KAK7944579.1"/>
    <property type="molecule type" value="Genomic_DNA"/>
</dbReference>
<name>A0AAW0Q4N7_9GOBI</name>
<gene>
    <name evidence="3" type="ORF">WMY93_000307</name>
</gene>
<dbReference type="InterPro" id="IPR050111">
    <property type="entry name" value="C-type_lectin/snaclec_domain"/>
</dbReference>
<dbReference type="PANTHER" id="PTHR22803">
    <property type="entry name" value="MANNOSE, PHOSPHOLIPASE, LECTIN RECEPTOR RELATED"/>
    <property type="match status" value="1"/>
</dbReference>